<dbReference type="RefSeq" id="WP_394461322.1">
    <property type="nucleotide sequence ID" value="NZ_JBIGHZ010000004.1"/>
</dbReference>
<accession>A0ABW7FWU2</accession>
<proteinExistence type="predicted"/>
<dbReference type="PANTHER" id="PTHR34989">
    <property type="entry name" value="PROTEIN HDED"/>
    <property type="match status" value="1"/>
</dbReference>
<dbReference type="PANTHER" id="PTHR34989:SF1">
    <property type="entry name" value="PROTEIN HDED"/>
    <property type="match status" value="1"/>
</dbReference>
<keyword evidence="1" id="KW-1133">Transmembrane helix</keyword>
<reference evidence="2 3" key="1">
    <citation type="submission" date="2024-08" db="EMBL/GenBank/DDBJ databases">
        <authorList>
            <person name="Lu H."/>
        </authorList>
    </citation>
    <scope>NUCLEOTIDE SEQUENCE [LARGE SCALE GENOMIC DNA]</scope>
    <source>
        <strain evidence="2 3">BYS180W</strain>
    </source>
</reference>
<comment type="caution">
    <text evidence="2">The sequence shown here is derived from an EMBL/GenBank/DDBJ whole genome shotgun (WGS) entry which is preliminary data.</text>
</comment>
<keyword evidence="1" id="KW-0472">Membrane</keyword>
<protein>
    <submittedName>
        <fullName evidence="2">HdeD family acid-resistance protein</fullName>
    </submittedName>
</protein>
<sequence>MEATQVQTFGAMGLQGWREMGREAASSYAWLMLLRGVLSVGAAVLLWMYPLSGILALVFLFGCYTLVDGVMSVVLAVIERKALEHWVAMLLWGLLGIFVGVVSLMRPELAALSLSVYMAVWALFVGGMQVVTAVRLRKIIEHEGWLVFGGLLLMLAGAAVMVVPAAGLLAMLGSIGAVLLLYGGLNVWGAYKLHLARKALEQP</sequence>
<name>A0ABW7FWU2_9BURK</name>
<dbReference type="InterPro" id="IPR052712">
    <property type="entry name" value="Acid_resist_chaperone_HdeD"/>
</dbReference>
<keyword evidence="3" id="KW-1185">Reference proteome</keyword>
<evidence type="ECO:0000313" key="2">
    <source>
        <dbReference type="EMBL" id="MFG6448771.1"/>
    </source>
</evidence>
<dbReference type="InterPro" id="IPR005325">
    <property type="entry name" value="DUF308_memb"/>
</dbReference>
<feature type="transmembrane region" description="Helical" evidence="1">
    <location>
        <begin position="85"/>
        <end position="105"/>
    </location>
</feature>
<feature type="transmembrane region" description="Helical" evidence="1">
    <location>
        <begin position="28"/>
        <end position="48"/>
    </location>
</feature>
<evidence type="ECO:0000256" key="1">
    <source>
        <dbReference type="SAM" id="Phobius"/>
    </source>
</evidence>
<feature type="transmembrane region" description="Helical" evidence="1">
    <location>
        <begin position="111"/>
        <end position="133"/>
    </location>
</feature>
<dbReference type="Pfam" id="PF03729">
    <property type="entry name" value="DUF308"/>
    <property type="match status" value="1"/>
</dbReference>
<organism evidence="2 3">
    <name type="scientific">Roseateles rivi</name>
    <dbReference type="NCBI Taxonomy" id="3299028"/>
    <lineage>
        <taxon>Bacteria</taxon>
        <taxon>Pseudomonadati</taxon>
        <taxon>Pseudomonadota</taxon>
        <taxon>Betaproteobacteria</taxon>
        <taxon>Burkholderiales</taxon>
        <taxon>Sphaerotilaceae</taxon>
        <taxon>Roseateles</taxon>
    </lineage>
</organism>
<feature type="transmembrane region" description="Helical" evidence="1">
    <location>
        <begin position="145"/>
        <end position="163"/>
    </location>
</feature>
<evidence type="ECO:0000313" key="3">
    <source>
        <dbReference type="Proteomes" id="UP001606099"/>
    </source>
</evidence>
<dbReference type="EMBL" id="JBIGHZ010000004">
    <property type="protein sequence ID" value="MFG6448771.1"/>
    <property type="molecule type" value="Genomic_DNA"/>
</dbReference>
<dbReference type="Proteomes" id="UP001606099">
    <property type="component" value="Unassembled WGS sequence"/>
</dbReference>
<feature type="transmembrane region" description="Helical" evidence="1">
    <location>
        <begin position="169"/>
        <end position="191"/>
    </location>
</feature>
<feature type="transmembrane region" description="Helical" evidence="1">
    <location>
        <begin position="54"/>
        <end position="78"/>
    </location>
</feature>
<gene>
    <name evidence="2" type="ORF">ACG0Z6_11045</name>
</gene>
<keyword evidence="1" id="KW-0812">Transmembrane</keyword>